<organism evidence="2 3">
    <name type="scientific">Agrobacterium phage OLIVR5</name>
    <dbReference type="NCBI Taxonomy" id="2723773"/>
    <lineage>
        <taxon>Viruses</taxon>
        <taxon>Duplodnaviria</taxon>
        <taxon>Heunggongvirae</taxon>
        <taxon>Uroviricota</taxon>
        <taxon>Caudoviricetes</taxon>
        <taxon>Pootjesviridae</taxon>
        <taxon>Heverleevirus</taxon>
        <taxon>Heverleevirus OLIVR5</taxon>
    </lineage>
</organism>
<evidence type="ECO:0000313" key="3">
    <source>
        <dbReference type="Proteomes" id="UP000671873"/>
    </source>
</evidence>
<feature type="transmembrane region" description="Helical" evidence="1">
    <location>
        <begin position="133"/>
        <end position="152"/>
    </location>
</feature>
<keyword evidence="1" id="KW-0472">Membrane</keyword>
<sequence>MEDFSKYEKLNELKDSLKAALDLFDSNQSYSASRNFYHRTRSSYHRTTGKAYPKHIKSLYHNVIEARTILAHLRHFNSLSCVSRDEIEFAEKFTAVYVEDHFSKEYDLLLEILRAKEDFEIEKITKKKRNQDLAMAFTAAAVIVLAVIYRLFQDF</sequence>
<keyword evidence="3" id="KW-1185">Reference proteome</keyword>
<dbReference type="Proteomes" id="UP000671873">
    <property type="component" value="Segment"/>
</dbReference>
<accession>A0A858MSZ6</accession>
<evidence type="ECO:0000256" key="1">
    <source>
        <dbReference type="SAM" id="Phobius"/>
    </source>
</evidence>
<keyword evidence="1" id="KW-0812">Transmembrane</keyword>
<protein>
    <submittedName>
        <fullName evidence="2">Uncharacterized protein</fullName>
    </submittedName>
</protein>
<keyword evidence="1" id="KW-1133">Transmembrane helix</keyword>
<name>A0A858MSZ6_9CAUD</name>
<proteinExistence type="predicted"/>
<reference evidence="2 3" key="1">
    <citation type="submission" date="2020-03" db="EMBL/GenBank/DDBJ databases">
        <authorList>
            <person name="Holtappels D."/>
            <person name="Bomans J.P.J."/>
            <person name="Lavigne R."/>
            <person name="Wagemans J."/>
        </authorList>
    </citation>
    <scope>NUCLEOTIDE SEQUENCE [LARGE SCALE GENOMIC DNA]</scope>
    <source>
        <strain evidence="2 3">OLIVR5</strain>
    </source>
</reference>
<dbReference type="EMBL" id="MT234342">
    <property type="protein sequence ID" value="QIW87897.1"/>
    <property type="molecule type" value="Genomic_DNA"/>
</dbReference>
<evidence type="ECO:0000313" key="2">
    <source>
        <dbReference type="EMBL" id="QIW87897.1"/>
    </source>
</evidence>
<gene>
    <name evidence="2" type="ORF">Ab1vBOLIVR5_gp249</name>
</gene>